<feature type="domain" description="RecF/RecN/SMC N-terminal" evidence="11">
    <location>
        <begin position="1"/>
        <end position="506"/>
    </location>
</feature>
<accession>A0A272EU66</accession>
<dbReference type="Proteomes" id="UP000216107">
    <property type="component" value="Unassembled WGS sequence"/>
</dbReference>
<dbReference type="Pfam" id="PF02463">
    <property type="entry name" value="SMC_N"/>
    <property type="match status" value="1"/>
</dbReference>
<comment type="caution">
    <text evidence="13">The sequence shown here is derived from an EMBL/GenBank/DDBJ whole genome shotgun (WGS) entry which is preliminary data.</text>
</comment>
<evidence type="ECO:0000256" key="2">
    <source>
        <dbReference type="ARBA" id="ARBA00009441"/>
    </source>
</evidence>
<sequence>MLRRLLIQDFVLVDRLELDFRPGFGALTGETGAGKSILLDALSLLLGERADGGMVRTGRERADLSAEFDPCAEAQAWLRANDLAVEDDGVLLRRVVDAGGRSRAYINGTPATATQLRELGDYLADIHGQHAHQALLRNDAQRELLDAHAGLTPLAREVSDLWRALQTARRARQEAMAGMEALLRERELLSHQAEELGRLNFEPTAWDAVNQEHTRLANAAGLIEGATTALEAISERDAPLSSETERLAARLSELAAHDPALNEVSELLSEAAIRLEEAGHALRRYQDRLELDPARLREVEQRIEEVIGCARKYRVGPEELPTLLTQANTRLAQLTDLADPEALAAREDAAKQAFLKRAEVLSQQRASAAAKLGEAVTEAMQDLAMSGGRFEVALLVEPEGAGFGLERVEFQVAANPSQPLRPLAKVASGGELSRIGLSIQVITSEAQAVPTLIFDEVDTGIGGRVAEIVGRRLRELGTKRQVLCVTHLPQVAAQANWQWRVSKEQRDGQTLSSLLTLDETGRIEEIARMLGGVNITETTRNHAAELLGLEVRHTARICNRNAQRRSGRHRRLGGY</sequence>
<dbReference type="GO" id="GO:0006281">
    <property type="term" value="P:DNA repair"/>
    <property type="evidence" value="ECO:0007669"/>
    <property type="project" value="UniProtKB-KW"/>
</dbReference>
<evidence type="ECO:0000313" key="15">
    <source>
        <dbReference type="Proteomes" id="UP000623509"/>
    </source>
</evidence>
<evidence type="ECO:0000256" key="7">
    <source>
        <dbReference type="ARBA" id="ARBA00023204"/>
    </source>
</evidence>
<evidence type="ECO:0000256" key="10">
    <source>
        <dbReference type="SAM" id="Coils"/>
    </source>
</evidence>
<proteinExistence type="inferred from homology"/>
<dbReference type="PANTHER" id="PTHR11059:SF0">
    <property type="entry name" value="DNA REPAIR PROTEIN RECN"/>
    <property type="match status" value="1"/>
</dbReference>
<dbReference type="Gene3D" id="3.40.50.300">
    <property type="entry name" value="P-loop containing nucleotide triphosphate hydrolases"/>
    <property type="match status" value="2"/>
</dbReference>
<dbReference type="NCBIfam" id="NF008121">
    <property type="entry name" value="PRK10869.1"/>
    <property type="match status" value="1"/>
</dbReference>
<dbReference type="CDD" id="cd03241">
    <property type="entry name" value="ABC_RecN"/>
    <property type="match status" value="2"/>
</dbReference>
<comment type="function">
    <text evidence="1 9">May be involved in recombinational repair of damaged DNA.</text>
</comment>
<gene>
    <name evidence="12" type="ORF">BGI27_06335</name>
    <name evidence="13" type="ORF">CGU29_06775</name>
</gene>
<dbReference type="FunFam" id="3.40.50.300:FF:000356">
    <property type="entry name" value="DNA repair protein RecN"/>
    <property type="match status" value="1"/>
</dbReference>
<dbReference type="InterPro" id="IPR027417">
    <property type="entry name" value="P-loop_NTPase"/>
</dbReference>
<evidence type="ECO:0000256" key="5">
    <source>
        <dbReference type="ARBA" id="ARBA00022763"/>
    </source>
</evidence>
<evidence type="ECO:0000256" key="3">
    <source>
        <dbReference type="ARBA" id="ARBA00021315"/>
    </source>
</evidence>
<keyword evidence="10" id="KW-0175">Coiled coil</keyword>
<dbReference type="Proteomes" id="UP000623509">
    <property type="component" value="Unassembled WGS sequence"/>
</dbReference>
<dbReference type="NCBIfam" id="TIGR00634">
    <property type="entry name" value="recN"/>
    <property type="match status" value="1"/>
</dbReference>
<dbReference type="RefSeq" id="WP_095524071.1">
    <property type="nucleotide sequence ID" value="NZ_MDUX01000015.1"/>
</dbReference>
<evidence type="ECO:0000256" key="1">
    <source>
        <dbReference type="ARBA" id="ARBA00003618"/>
    </source>
</evidence>
<evidence type="ECO:0000256" key="9">
    <source>
        <dbReference type="PIRNR" id="PIRNR003128"/>
    </source>
</evidence>
<dbReference type="OrthoDB" id="9806954at2"/>
<comment type="similarity">
    <text evidence="2 9">Belongs to the RecN family.</text>
</comment>
<name>A0A272EU66_9RHOO</name>
<reference evidence="13 14" key="2">
    <citation type="submission" date="2017-07" db="EMBL/GenBank/DDBJ databases">
        <title>Candidatus Dactylopiibacterium carminicum, a nitrogen-fixing symbiont of the cochineal insect Dactylopius coccus and Dactylopius opuntiae (Hemiptera: Coccoidea: Dactylopiidae).</title>
        <authorList>
            <person name="Vera A."/>
        </authorList>
    </citation>
    <scope>NUCLEOTIDE SEQUENCE [LARGE SCALE GENOMIC DNA]</scope>
    <source>
        <strain evidence="13 14">NFDCM</strain>
    </source>
</reference>
<keyword evidence="7 9" id="KW-0234">DNA repair</keyword>
<dbReference type="SUPFAM" id="SSF52540">
    <property type="entry name" value="P-loop containing nucleoside triphosphate hydrolases"/>
    <property type="match status" value="1"/>
</dbReference>
<keyword evidence="4" id="KW-0547">Nucleotide-binding</keyword>
<reference evidence="12 15" key="1">
    <citation type="submission" date="2016-08" db="EMBL/GenBank/DDBJ databases">
        <title>Candidatus Dactylopiibacterium carminicum genome sequence.</title>
        <authorList>
            <person name="Ramirez-Puebla S.T."/>
            <person name="Ormeno-Orrillo E."/>
            <person name="Vera-Ponce De Leon A."/>
            <person name="Luis L."/>
            <person name="Sanchez-Flores A."/>
            <person name="Monica R."/>
            <person name="Martinez-Romero E."/>
        </authorList>
    </citation>
    <scope>NUCLEOTIDE SEQUENCE [LARGE SCALE GENOMIC DNA]</scope>
    <source>
        <strain evidence="12">END1</strain>
    </source>
</reference>
<evidence type="ECO:0000313" key="14">
    <source>
        <dbReference type="Proteomes" id="UP000216107"/>
    </source>
</evidence>
<evidence type="ECO:0000256" key="4">
    <source>
        <dbReference type="ARBA" id="ARBA00022741"/>
    </source>
</evidence>
<dbReference type="AlphaFoldDB" id="A0A272EU66"/>
<feature type="coiled-coil region" evidence="10">
    <location>
        <begin position="165"/>
        <end position="199"/>
    </location>
</feature>
<protein>
    <recommendedName>
        <fullName evidence="3 9">DNA repair protein RecN</fullName>
    </recommendedName>
    <alternativeName>
        <fullName evidence="8 9">Recombination protein N</fullName>
    </alternativeName>
</protein>
<keyword evidence="5 9" id="KW-0227">DNA damage</keyword>
<keyword evidence="15" id="KW-1185">Reference proteome</keyword>
<dbReference type="EMBL" id="MDUX01000015">
    <property type="protein sequence ID" value="KAF7599702.1"/>
    <property type="molecule type" value="Genomic_DNA"/>
</dbReference>
<dbReference type="GO" id="GO:0006310">
    <property type="term" value="P:DNA recombination"/>
    <property type="evidence" value="ECO:0007669"/>
    <property type="project" value="InterPro"/>
</dbReference>
<dbReference type="InterPro" id="IPR004604">
    <property type="entry name" value="DNA_recomb/repair_RecN"/>
</dbReference>
<dbReference type="FunFam" id="3.40.50.300:FF:000319">
    <property type="entry name" value="DNA repair protein RecN"/>
    <property type="match status" value="1"/>
</dbReference>
<dbReference type="GO" id="GO:0009432">
    <property type="term" value="P:SOS response"/>
    <property type="evidence" value="ECO:0007669"/>
    <property type="project" value="TreeGrafter"/>
</dbReference>
<evidence type="ECO:0000259" key="11">
    <source>
        <dbReference type="Pfam" id="PF02463"/>
    </source>
</evidence>
<evidence type="ECO:0000256" key="8">
    <source>
        <dbReference type="ARBA" id="ARBA00033408"/>
    </source>
</evidence>
<evidence type="ECO:0000313" key="12">
    <source>
        <dbReference type="EMBL" id="KAF7599702.1"/>
    </source>
</evidence>
<dbReference type="GO" id="GO:0005524">
    <property type="term" value="F:ATP binding"/>
    <property type="evidence" value="ECO:0007669"/>
    <property type="project" value="UniProtKB-KW"/>
</dbReference>
<dbReference type="PANTHER" id="PTHR11059">
    <property type="entry name" value="DNA REPAIR PROTEIN RECN"/>
    <property type="match status" value="1"/>
</dbReference>
<keyword evidence="6" id="KW-0067">ATP-binding</keyword>
<dbReference type="EMBL" id="NMRN01000014">
    <property type="protein sequence ID" value="PAS93638.1"/>
    <property type="molecule type" value="Genomic_DNA"/>
</dbReference>
<evidence type="ECO:0000313" key="13">
    <source>
        <dbReference type="EMBL" id="PAS93638.1"/>
    </source>
</evidence>
<dbReference type="PIRSF" id="PIRSF003128">
    <property type="entry name" value="RecN"/>
    <property type="match status" value="1"/>
</dbReference>
<organism evidence="13 14">
    <name type="scientific">Candidatus Dactylopiibacterium carminicum</name>
    <dbReference type="NCBI Taxonomy" id="857335"/>
    <lineage>
        <taxon>Bacteria</taxon>
        <taxon>Pseudomonadati</taxon>
        <taxon>Pseudomonadota</taxon>
        <taxon>Betaproteobacteria</taxon>
        <taxon>Rhodocyclales</taxon>
        <taxon>Rhodocyclaceae</taxon>
        <taxon>Candidatus Dactylopiibacterium</taxon>
    </lineage>
</organism>
<dbReference type="GO" id="GO:0043590">
    <property type="term" value="C:bacterial nucleoid"/>
    <property type="evidence" value="ECO:0007669"/>
    <property type="project" value="TreeGrafter"/>
</dbReference>
<dbReference type="InterPro" id="IPR003395">
    <property type="entry name" value="RecF/RecN/SMC_N"/>
</dbReference>
<evidence type="ECO:0000256" key="6">
    <source>
        <dbReference type="ARBA" id="ARBA00022840"/>
    </source>
</evidence>